<protein>
    <submittedName>
        <fullName evidence="1">Uncharacterized protein</fullName>
    </submittedName>
</protein>
<dbReference type="EMBL" id="CABVJG010000002">
    <property type="protein sequence ID" value="VVP83147.1"/>
    <property type="molecule type" value="Genomic_DNA"/>
</dbReference>
<accession>A0A5E7SBQ2</accession>
<proteinExistence type="predicted"/>
<evidence type="ECO:0000313" key="1">
    <source>
        <dbReference type="EMBL" id="VVP83147.1"/>
    </source>
</evidence>
<name>A0A5E7SBQ2_PSEFL</name>
<organism evidence="1 2">
    <name type="scientific">Pseudomonas fluorescens</name>
    <dbReference type="NCBI Taxonomy" id="294"/>
    <lineage>
        <taxon>Bacteria</taxon>
        <taxon>Pseudomonadati</taxon>
        <taxon>Pseudomonadota</taxon>
        <taxon>Gammaproteobacteria</taxon>
        <taxon>Pseudomonadales</taxon>
        <taxon>Pseudomonadaceae</taxon>
        <taxon>Pseudomonas</taxon>
    </lineage>
</organism>
<dbReference type="Proteomes" id="UP000412311">
    <property type="component" value="Unassembled WGS sequence"/>
</dbReference>
<reference evidence="1 2" key="1">
    <citation type="submission" date="2019-09" db="EMBL/GenBank/DDBJ databases">
        <authorList>
            <person name="Chandra G."/>
            <person name="Truman W A."/>
        </authorList>
    </citation>
    <scope>NUCLEOTIDE SEQUENCE [LARGE SCALE GENOMIC DNA]</scope>
    <source>
        <strain evidence="1">PS925</strain>
    </source>
</reference>
<dbReference type="AlphaFoldDB" id="A0A5E7SBQ2"/>
<sequence>MTSRALPIPCGSEPARESGLSGNIIVEYKIAFASRLAPTGICGEVGDRGQ</sequence>
<gene>
    <name evidence="1" type="ORF">PS925_00666</name>
</gene>
<evidence type="ECO:0000313" key="2">
    <source>
        <dbReference type="Proteomes" id="UP000412311"/>
    </source>
</evidence>